<keyword evidence="3" id="KW-1185">Reference proteome</keyword>
<proteinExistence type="predicted"/>
<name>A0A8J2S627_9STRA</name>
<sequence length="329" mass="34655">MPTRYNCVLVLTAACYDAFTTRPSLRCGRQLMRAIPPALEADIKSYLAVRDQALRTNTTVDRGQEIREGTENNPVWQGANYLLSLDTFLPKDGNLDEYGRVKEVDALSYTELEKYGFGKLVQPIMDAGGYAAVSKALGVAVSAPRAPPVPSDDVVREGPQRGVSLGGSIEEKMAEIGKLNATQIKLDKEAKAAAKAARAARAAAPKPPREELVVRTTRRPKKVTEAPKVEKREWPAAAAPLSLGFAPRAYAVLALLLVGAPGAPATAQLLQQVGLSGDLGDLAPVGAAVLAANVAAAGVVVFRGSERPAFAALRALVGGPLVLLEEGGK</sequence>
<gene>
    <name evidence="2" type="ORF">PECAL_1P25070</name>
</gene>
<feature type="region of interest" description="Disordered" evidence="1">
    <location>
        <begin position="199"/>
        <end position="227"/>
    </location>
</feature>
<evidence type="ECO:0000313" key="2">
    <source>
        <dbReference type="EMBL" id="CAH0366038.1"/>
    </source>
</evidence>
<dbReference type="PROSITE" id="PS51257">
    <property type="entry name" value="PROKAR_LIPOPROTEIN"/>
    <property type="match status" value="1"/>
</dbReference>
<dbReference type="EMBL" id="CAKKNE010000001">
    <property type="protein sequence ID" value="CAH0366038.1"/>
    <property type="molecule type" value="Genomic_DNA"/>
</dbReference>
<comment type="caution">
    <text evidence="2">The sequence shown here is derived from an EMBL/GenBank/DDBJ whole genome shotgun (WGS) entry which is preliminary data.</text>
</comment>
<evidence type="ECO:0000313" key="3">
    <source>
        <dbReference type="Proteomes" id="UP000789595"/>
    </source>
</evidence>
<dbReference type="OrthoDB" id="189613at2759"/>
<organism evidence="2 3">
    <name type="scientific">Pelagomonas calceolata</name>
    <dbReference type="NCBI Taxonomy" id="35677"/>
    <lineage>
        <taxon>Eukaryota</taxon>
        <taxon>Sar</taxon>
        <taxon>Stramenopiles</taxon>
        <taxon>Ochrophyta</taxon>
        <taxon>Pelagophyceae</taxon>
        <taxon>Pelagomonadales</taxon>
        <taxon>Pelagomonadaceae</taxon>
        <taxon>Pelagomonas</taxon>
    </lineage>
</organism>
<reference evidence="2" key="1">
    <citation type="submission" date="2021-11" db="EMBL/GenBank/DDBJ databases">
        <authorList>
            <consortium name="Genoscope - CEA"/>
            <person name="William W."/>
        </authorList>
    </citation>
    <scope>NUCLEOTIDE SEQUENCE</scope>
</reference>
<accession>A0A8J2S627</accession>
<evidence type="ECO:0000256" key="1">
    <source>
        <dbReference type="SAM" id="MobiDB-lite"/>
    </source>
</evidence>
<dbReference type="Proteomes" id="UP000789595">
    <property type="component" value="Unassembled WGS sequence"/>
</dbReference>
<protein>
    <submittedName>
        <fullName evidence="2">Uncharacterized protein</fullName>
    </submittedName>
</protein>
<dbReference type="AlphaFoldDB" id="A0A8J2S627"/>